<name>A0A7C4QT46_9PLAN</name>
<accession>A0A7C4QT46</accession>
<evidence type="ECO:0000313" key="1">
    <source>
        <dbReference type="EMBL" id="HGT40249.1"/>
    </source>
</evidence>
<reference evidence="1" key="1">
    <citation type="journal article" date="2020" name="mSystems">
        <title>Genome- and Community-Level Interaction Insights into Carbon Utilization and Element Cycling Functions of Hydrothermarchaeota in Hydrothermal Sediment.</title>
        <authorList>
            <person name="Zhou Z."/>
            <person name="Liu Y."/>
            <person name="Xu W."/>
            <person name="Pan J."/>
            <person name="Luo Z.H."/>
            <person name="Li M."/>
        </authorList>
    </citation>
    <scope>NUCLEOTIDE SEQUENCE [LARGE SCALE GENOMIC DNA]</scope>
    <source>
        <strain evidence="1">SpSt-508</strain>
    </source>
</reference>
<organism evidence="1">
    <name type="scientific">Schlesneria paludicola</name>
    <dbReference type="NCBI Taxonomy" id="360056"/>
    <lineage>
        <taxon>Bacteria</taxon>
        <taxon>Pseudomonadati</taxon>
        <taxon>Planctomycetota</taxon>
        <taxon>Planctomycetia</taxon>
        <taxon>Planctomycetales</taxon>
        <taxon>Planctomycetaceae</taxon>
        <taxon>Schlesneria</taxon>
    </lineage>
</organism>
<protein>
    <submittedName>
        <fullName evidence="1">Uncharacterized protein</fullName>
    </submittedName>
</protein>
<comment type="caution">
    <text evidence="1">The sequence shown here is derived from an EMBL/GenBank/DDBJ whole genome shotgun (WGS) entry which is preliminary data.</text>
</comment>
<dbReference type="EMBL" id="DSVQ01000016">
    <property type="protein sequence ID" value="HGT40249.1"/>
    <property type="molecule type" value="Genomic_DNA"/>
</dbReference>
<proteinExistence type="predicted"/>
<dbReference type="AlphaFoldDB" id="A0A7C4QT46"/>
<gene>
    <name evidence="1" type="ORF">ENS64_13455</name>
</gene>
<sequence length="103" mass="11808">MRGRYLLIGLLWATLAAGIGETAAVVAGEQWMFRRSYFSHALPPEVPPEHPLPESRSAYRTAYYREAFGGSIRSAYRINNYVIQSGPRSDRTFYREGYIEFEP</sequence>